<dbReference type="EMBL" id="AP018176">
    <property type="protein sequence ID" value="BAY20104.1"/>
    <property type="molecule type" value="Genomic_DNA"/>
</dbReference>
<evidence type="ECO:0000313" key="2">
    <source>
        <dbReference type="Proteomes" id="UP000218287"/>
    </source>
</evidence>
<name>A0A1Z4GRH4_9CYAN</name>
<dbReference type="AlphaFoldDB" id="A0A1Z4GRH4"/>
<protein>
    <submittedName>
        <fullName evidence="1">Uncharacterized protein</fullName>
    </submittedName>
</protein>
<evidence type="ECO:0000313" key="1">
    <source>
        <dbReference type="EMBL" id="BAY20104.1"/>
    </source>
</evidence>
<reference evidence="1 2" key="1">
    <citation type="submission" date="2017-06" db="EMBL/GenBank/DDBJ databases">
        <title>Genome sequencing of cyanobaciteial culture collection at National Institute for Environmental Studies (NIES).</title>
        <authorList>
            <person name="Hirose Y."/>
            <person name="Shimura Y."/>
            <person name="Fujisawa T."/>
            <person name="Nakamura Y."/>
            <person name="Kawachi M."/>
        </authorList>
    </citation>
    <scope>NUCLEOTIDE SEQUENCE [LARGE SCALE GENOMIC DNA]</scope>
    <source>
        <strain evidence="1 2">NIES-21</strain>
        <plasmid evidence="2">Plasmid2 dna</plasmid>
    </source>
</reference>
<keyword evidence="1" id="KW-0614">Plasmid</keyword>
<geneLocation type="plasmid" evidence="2">
    <name>Plasmid2 dna</name>
</geneLocation>
<sequence length="138" mass="15944">MNRSEIAKLESYREQRDFELSGKSSLKSFLVFQESFLYSSNERHIQRLELIDKHRNSLLVKIIGMNSFIDPSKIIGTASFSDDYLIEQIDDFDPGICSNCINYHGVLYGKARLICAIYPDGFNHNCCPDYSPYEEVKQ</sequence>
<accession>A0A1Z4GRH4</accession>
<dbReference type="Proteomes" id="UP000218287">
    <property type="component" value="Plasmid Plasmid2 dna"/>
</dbReference>
<organism evidence="1 2">
    <name type="scientific">Anabaenopsis circularis NIES-21</name>
    <dbReference type="NCBI Taxonomy" id="1085406"/>
    <lineage>
        <taxon>Bacteria</taxon>
        <taxon>Bacillati</taxon>
        <taxon>Cyanobacteriota</taxon>
        <taxon>Cyanophyceae</taxon>
        <taxon>Nostocales</taxon>
        <taxon>Nodulariaceae</taxon>
        <taxon>Anabaenopsis</taxon>
    </lineage>
</organism>
<gene>
    <name evidence="1" type="ORF">NIES21_59740</name>
</gene>
<dbReference type="OrthoDB" id="531376at2"/>
<keyword evidence="2" id="KW-1185">Reference proteome</keyword>
<proteinExistence type="predicted"/>